<organism evidence="7 8">
    <name type="scientific">Handroanthus impetiginosus</name>
    <dbReference type="NCBI Taxonomy" id="429701"/>
    <lineage>
        <taxon>Eukaryota</taxon>
        <taxon>Viridiplantae</taxon>
        <taxon>Streptophyta</taxon>
        <taxon>Embryophyta</taxon>
        <taxon>Tracheophyta</taxon>
        <taxon>Spermatophyta</taxon>
        <taxon>Magnoliopsida</taxon>
        <taxon>eudicotyledons</taxon>
        <taxon>Gunneridae</taxon>
        <taxon>Pentapetalae</taxon>
        <taxon>asterids</taxon>
        <taxon>lamiids</taxon>
        <taxon>Lamiales</taxon>
        <taxon>Bignoniaceae</taxon>
        <taxon>Crescentiina</taxon>
        <taxon>Tabebuia alliance</taxon>
        <taxon>Handroanthus</taxon>
    </lineage>
</organism>
<comment type="subcellular location">
    <subcellularLocation>
        <location evidence="1">Secreted</location>
    </subcellularLocation>
</comment>
<dbReference type="Proteomes" id="UP000231279">
    <property type="component" value="Unassembled WGS sequence"/>
</dbReference>
<gene>
    <name evidence="7" type="ORF">CDL12_12515</name>
</gene>
<dbReference type="InterPro" id="IPR003614">
    <property type="entry name" value="Knottins"/>
</dbReference>
<feature type="chain" id="PRO_5013849752" description="Knottins-like domain-containing protein" evidence="5">
    <location>
        <begin position="22"/>
        <end position="84"/>
    </location>
</feature>
<keyword evidence="2" id="KW-0964">Secreted</keyword>
<dbReference type="PANTHER" id="PTHR33147:SF39">
    <property type="entry name" value="DRO1 PROTEIN-RELATED"/>
    <property type="match status" value="1"/>
</dbReference>
<dbReference type="Pfam" id="PF00304">
    <property type="entry name" value="Gamma-thionin"/>
    <property type="match status" value="1"/>
</dbReference>
<dbReference type="InterPro" id="IPR008176">
    <property type="entry name" value="Defensin_plant"/>
</dbReference>
<keyword evidence="3 5" id="KW-0732">Signal</keyword>
<protein>
    <recommendedName>
        <fullName evidence="6">Knottins-like domain-containing protein</fullName>
    </recommendedName>
</protein>
<dbReference type="CDD" id="cd00107">
    <property type="entry name" value="Knot1"/>
    <property type="match status" value="1"/>
</dbReference>
<dbReference type="SUPFAM" id="SSF57095">
    <property type="entry name" value="Scorpion toxin-like"/>
    <property type="match status" value="1"/>
</dbReference>
<dbReference type="SMART" id="SM00505">
    <property type="entry name" value="Knot1"/>
    <property type="match status" value="1"/>
</dbReference>
<evidence type="ECO:0000256" key="5">
    <source>
        <dbReference type="SAM" id="SignalP"/>
    </source>
</evidence>
<dbReference type="PROSITE" id="PS00940">
    <property type="entry name" value="GAMMA_THIONIN"/>
    <property type="match status" value="1"/>
</dbReference>
<accession>A0A2G9HBG0</accession>
<proteinExistence type="predicted"/>
<dbReference type="Gene3D" id="3.30.30.10">
    <property type="entry name" value="Knottin, scorpion toxin-like"/>
    <property type="match status" value="1"/>
</dbReference>
<dbReference type="PANTHER" id="PTHR33147">
    <property type="entry name" value="DEFENSIN-LIKE PROTEIN 1"/>
    <property type="match status" value="1"/>
</dbReference>
<feature type="signal peptide" evidence="5">
    <location>
        <begin position="1"/>
        <end position="21"/>
    </location>
</feature>
<comment type="caution">
    <text evidence="7">The sequence shown here is derived from an EMBL/GenBank/DDBJ whole genome shotgun (WGS) entry which is preliminary data.</text>
</comment>
<dbReference type="STRING" id="429701.A0A2G9HBG0"/>
<dbReference type="GO" id="GO:0005576">
    <property type="term" value="C:extracellular region"/>
    <property type="evidence" value="ECO:0007669"/>
    <property type="project" value="UniProtKB-SubCell"/>
</dbReference>
<evidence type="ECO:0000259" key="6">
    <source>
        <dbReference type="SMART" id="SM00505"/>
    </source>
</evidence>
<dbReference type="OrthoDB" id="912914at2759"/>
<reference evidence="8" key="1">
    <citation type="journal article" date="2018" name="Gigascience">
        <title>Genome assembly of the Pink Ipe (Handroanthus impetiginosus, Bignoniaceae), a highly valued, ecologically keystone Neotropical timber forest tree.</title>
        <authorList>
            <person name="Silva-Junior O.B."/>
            <person name="Grattapaglia D."/>
            <person name="Novaes E."/>
            <person name="Collevatti R.G."/>
        </authorList>
    </citation>
    <scope>NUCLEOTIDE SEQUENCE [LARGE SCALE GENOMIC DNA]</scope>
    <source>
        <strain evidence="8">cv. UFG-1</strain>
    </source>
</reference>
<dbReference type="PRINTS" id="PR00288">
    <property type="entry name" value="PUROTHIONIN"/>
</dbReference>
<evidence type="ECO:0000313" key="8">
    <source>
        <dbReference type="Proteomes" id="UP000231279"/>
    </source>
</evidence>
<evidence type="ECO:0000256" key="3">
    <source>
        <dbReference type="ARBA" id="ARBA00022729"/>
    </source>
</evidence>
<evidence type="ECO:0000256" key="2">
    <source>
        <dbReference type="ARBA" id="ARBA00022525"/>
    </source>
</evidence>
<dbReference type="EMBL" id="NKXS01002193">
    <property type="protein sequence ID" value="PIN14865.1"/>
    <property type="molecule type" value="Genomic_DNA"/>
</dbReference>
<evidence type="ECO:0000256" key="4">
    <source>
        <dbReference type="ARBA" id="ARBA00023157"/>
    </source>
</evidence>
<keyword evidence="4" id="KW-1015">Disulfide bond</keyword>
<evidence type="ECO:0000256" key="1">
    <source>
        <dbReference type="ARBA" id="ARBA00004613"/>
    </source>
</evidence>
<dbReference type="AlphaFoldDB" id="A0A2G9HBG0"/>
<dbReference type="GO" id="GO:0006952">
    <property type="term" value="P:defense response"/>
    <property type="evidence" value="ECO:0007669"/>
    <property type="project" value="InterPro"/>
</dbReference>
<feature type="domain" description="Knottins-like" evidence="6">
    <location>
        <begin position="29"/>
        <end position="74"/>
    </location>
</feature>
<evidence type="ECO:0000313" key="7">
    <source>
        <dbReference type="EMBL" id="PIN14865.1"/>
    </source>
</evidence>
<sequence>MERKFFHTMMFFFLLFVSMDATIHVEAKLCSSPSKLFRGLCIIESNCLTTCEKEGFDDGKCEGLFRQCICFKSCDTSPPVQKQT</sequence>
<keyword evidence="8" id="KW-1185">Reference proteome</keyword>
<name>A0A2G9HBG0_9LAMI</name>
<dbReference type="InterPro" id="IPR036574">
    <property type="entry name" value="Scorpion_toxin-like_sf"/>
</dbReference>